<sequence>MFIIPPYVRFALIALCLIGGIALWASLGVWYGIFFVITGIILFVGYVLLGTVAPAAKAIQVQDFDGAEKLLNLTLKPEWLYSANRAFYYMMKGNISLARKDINGGEAWLRKAEQIDIPTPTEKATLHFQLAQIEYQRKNFTAAKKYLAKAKEANIKIPQIREQIDMMDQALKQSGQVKAAQRMGKQGHGMMARGNKRRRPKNR</sequence>
<dbReference type="Proteomes" id="UP000199021">
    <property type="component" value="Unassembled WGS sequence"/>
</dbReference>
<dbReference type="OrthoDB" id="1494476at2"/>
<keyword evidence="2" id="KW-1133">Transmembrane helix</keyword>
<name>A0A1H9B7T5_9BACT</name>
<evidence type="ECO:0008006" key="5">
    <source>
        <dbReference type="Google" id="ProtNLM"/>
    </source>
</evidence>
<organism evidence="3 4">
    <name type="scientific">Neolewinella agarilytica</name>
    <dbReference type="NCBI Taxonomy" id="478744"/>
    <lineage>
        <taxon>Bacteria</taxon>
        <taxon>Pseudomonadati</taxon>
        <taxon>Bacteroidota</taxon>
        <taxon>Saprospiria</taxon>
        <taxon>Saprospirales</taxon>
        <taxon>Lewinellaceae</taxon>
        <taxon>Neolewinella</taxon>
    </lineage>
</organism>
<evidence type="ECO:0000313" key="4">
    <source>
        <dbReference type="Proteomes" id="UP000199021"/>
    </source>
</evidence>
<feature type="region of interest" description="Disordered" evidence="1">
    <location>
        <begin position="182"/>
        <end position="203"/>
    </location>
</feature>
<dbReference type="AlphaFoldDB" id="A0A1H9B7T5"/>
<dbReference type="InterPro" id="IPR011990">
    <property type="entry name" value="TPR-like_helical_dom_sf"/>
</dbReference>
<dbReference type="SUPFAM" id="SSF81901">
    <property type="entry name" value="HCP-like"/>
    <property type="match status" value="1"/>
</dbReference>
<proteinExistence type="predicted"/>
<gene>
    <name evidence="3" type="ORF">SAMN05444359_10320</name>
</gene>
<keyword evidence="2" id="KW-0812">Transmembrane</keyword>
<dbReference type="STRING" id="478744.SAMN05444359_10320"/>
<protein>
    <recommendedName>
        <fullName evidence="5">Tetratricopeptide repeat-containing protein</fullName>
    </recommendedName>
</protein>
<dbReference type="EMBL" id="FOFB01000003">
    <property type="protein sequence ID" value="SEP85090.1"/>
    <property type="molecule type" value="Genomic_DNA"/>
</dbReference>
<feature type="transmembrane region" description="Helical" evidence="2">
    <location>
        <begin position="7"/>
        <end position="25"/>
    </location>
</feature>
<keyword evidence="2" id="KW-0472">Membrane</keyword>
<dbReference type="RefSeq" id="WP_090165456.1">
    <property type="nucleotide sequence ID" value="NZ_FOFB01000003.1"/>
</dbReference>
<accession>A0A1H9B7T5</accession>
<evidence type="ECO:0000256" key="1">
    <source>
        <dbReference type="SAM" id="MobiDB-lite"/>
    </source>
</evidence>
<dbReference type="InParanoid" id="A0A1H9B7T5"/>
<reference evidence="4" key="1">
    <citation type="submission" date="2016-10" db="EMBL/GenBank/DDBJ databases">
        <authorList>
            <person name="Varghese N."/>
            <person name="Submissions S."/>
        </authorList>
    </citation>
    <scope>NUCLEOTIDE SEQUENCE [LARGE SCALE GENOMIC DNA]</scope>
    <source>
        <strain evidence="4">DSM 24740</strain>
    </source>
</reference>
<feature type="compositionally biased region" description="Basic residues" evidence="1">
    <location>
        <begin position="194"/>
        <end position="203"/>
    </location>
</feature>
<dbReference type="Gene3D" id="1.25.40.10">
    <property type="entry name" value="Tetratricopeptide repeat domain"/>
    <property type="match status" value="1"/>
</dbReference>
<evidence type="ECO:0000256" key="2">
    <source>
        <dbReference type="SAM" id="Phobius"/>
    </source>
</evidence>
<feature type="transmembrane region" description="Helical" evidence="2">
    <location>
        <begin position="31"/>
        <end position="49"/>
    </location>
</feature>
<keyword evidence="4" id="KW-1185">Reference proteome</keyword>
<evidence type="ECO:0000313" key="3">
    <source>
        <dbReference type="EMBL" id="SEP85090.1"/>
    </source>
</evidence>